<dbReference type="PANTHER" id="PTHR33602">
    <property type="entry name" value="REGULATORY PROTEIN RECX FAMILY PROTEIN"/>
    <property type="match status" value="1"/>
</dbReference>
<dbReference type="NCBIfam" id="NF010733">
    <property type="entry name" value="PRK14135.1"/>
    <property type="match status" value="1"/>
</dbReference>
<dbReference type="InterPro" id="IPR053926">
    <property type="entry name" value="RecX_HTH_1st"/>
</dbReference>
<feature type="domain" description="RecX second three-helical" evidence="6">
    <location>
        <begin position="112"/>
        <end position="153"/>
    </location>
</feature>
<name>A0A5D4RDP2_9BACI</name>
<evidence type="ECO:0000259" key="8">
    <source>
        <dbReference type="Pfam" id="PF21982"/>
    </source>
</evidence>
<dbReference type="Pfam" id="PF02631">
    <property type="entry name" value="RecX_HTH2"/>
    <property type="match status" value="1"/>
</dbReference>
<gene>
    <name evidence="5 9" type="primary">recX</name>
    <name evidence="9" type="ORF">FZD51_09815</name>
</gene>
<evidence type="ECO:0000256" key="4">
    <source>
        <dbReference type="ARBA" id="ARBA00022490"/>
    </source>
</evidence>
<dbReference type="Gene3D" id="1.10.10.10">
    <property type="entry name" value="Winged helix-like DNA-binding domain superfamily/Winged helix DNA-binding domain"/>
    <property type="match status" value="4"/>
</dbReference>
<dbReference type="GO" id="GO:0006282">
    <property type="term" value="P:regulation of DNA repair"/>
    <property type="evidence" value="ECO:0007669"/>
    <property type="project" value="UniProtKB-UniRule"/>
</dbReference>
<dbReference type="EMBL" id="VTER01000005">
    <property type="protein sequence ID" value="TYS48421.1"/>
    <property type="molecule type" value="Genomic_DNA"/>
</dbReference>
<dbReference type="PANTHER" id="PTHR33602:SF1">
    <property type="entry name" value="REGULATORY PROTEIN RECX FAMILY PROTEIN"/>
    <property type="match status" value="1"/>
</dbReference>
<keyword evidence="4 5" id="KW-0963">Cytoplasm</keyword>
<dbReference type="RefSeq" id="WP_148974609.1">
    <property type="nucleotide sequence ID" value="NZ_JBNIKU010000007.1"/>
</dbReference>
<comment type="similarity">
    <text evidence="2 5">Belongs to the RecX family.</text>
</comment>
<feature type="domain" description="RecX third three-helical" evidence="7">
    <location>
        <begin position="218"/>
        <end position="263"/>
    </location>
</feature>
<proteinExistence type="inferred from homology"/>
<evidence type="ECO:0000256" key="1">
    <source>
        <dbReference type="ARBA" id="ARBA00004496"/>
    </source>
</evidence>
<evidence type="ECO:0000259" key="6">
    <source>
        <dbReference type="Pfam" id="PF02631"/>
    </source>
</evidence>
<evidence type="ECO:0000259" key="7">
    <source>
        <dbReference type="Pfam" id="PF21981"/>
    </source>
</evidence>
<dbReference type="AlphaFoldDB" id="A0A5D4RDP2"/>
<evidence type="ECO:0000256" key="2">
    <source>
        <dbReference type="ARBA" id="ARBA00009695"/>
    </source>
</evidence>
<feature type="domain" description="RecX third three-helical" evidence="7">
    <location>
        <begin position="160"/>
        <end position="205"/>
    </location>
</feature>
<feature type="domain" description="RecX first three-helical" evidence="8">
    <location>
        <begin position="66"/>
        <end position="105"/>
    </location>
</feature>
<reference evidence="9 10" key="1">
    <citation type="submission" date="2019-08" db="EMBL/GenBank/DDBJ databases">
        <title>Bacillus genomes from the desert of Cuatro Cienegas, Coahuila.</title>
        <authorList>
            <person name="Olmedo-Alvarez G."/>
        </authorList>
    </citation>
    <scope>NUCLEOTIDE SEQUENCE [LARGE SCALE GENOMIC DNA]</scope>
    <source>
        <strain evidence="9 10">CH446_14T</strain>
    </source>
</reference>
<protein>
    <recommendedName>
        <fullName evidence="3 5">Regulatory protein RecX</fullName>
    </recommendedName>
</protein>
<sequence>MPVITKISVQQKRKDRYNIFMDYGKGEQYAFSADEDVIIKFGLKKGMELDALSLTQIEFQDEIRKAYNQAIHYLSRRMRSETEVRKHLAEKETDESIINEVIVKLYEYKFLNDNEFAIAYVRTQANTSDKGPSVIKRELKEKGISQSHIEEALQEFPVKDQVEAATKLCQKYAKKYSRESQRILKQKLEQMLLRKGYPFSVINIAVEEAEFEEDDDGEMDAIRYQGEKAHRKYEKLQGYEYKQKMKQALFRKGFPIELIDRFLEEKEEEE</sequence>
<dbReference type="Pfam" id="PF21981">
    <property type="entry name" value="RecX_HTH3"/>
    <property type="match status" value="2"/>
</dbReference>
<organism evidence="9 10">
    <name type="scientific">Bacillus infantis</name>
    <dbReference type="NCBI Taxonomy" id="324767"/>
    <lineage>
        <taxon>Bacteria</taxon>
        <taxon>Bacillati</taxon>
        <taxon>Bacillota</taxon>
        <taxon>Bacilli</taxon>
        <taxon>Bacillales</taxon>
        <taxon>Bacillaceae</taxon>
        <taxon>Bacillus</taxon>
    </lineage>
</organism>
<dbReference type="InterPro" id="IPR053924">
    <property type="entry name" value="RecX_HTH_2nd"/>
</dbReference>
<dbReference type="InterPro" id="IPR053925">
    <property type="entry name" value="RecX_HTH_3rd"/>
</dbReference>
<evidence type="ECO:0000256" key="3">
    <source>
        <dbReference type="ARBA" id="ARBA00018111"/>
    </source>
</evidence>
<dbReference type="InterPro" id="IPR036388">
    <property type="entry name" value="WH-like_DNA-bd_sf"/>
</dbReference>
<comment type="function">
    <text evidence="5">Modulates RecA activity.</text>
</comment>
<accession>A0A5D4RDP2</accession>
<dbReference type="GO" id="GO:0005737">
    <property type="term" value="C:cytoplasm"/>
    <property type="evidence" value="ECO:0007669"/>
    <property type="project" value="UniProtKB-SubCell"/>
</dbReference>
<dbReference type="Proteomes" id="UP000322139">
    <property type="component" value="Unassembled WGS sequence"/>
</dbReference>
<evidence type="ECO:0000313" key="10">
    <source>
        <dbReference type="Proteomes" id="UP000322139"/>
    </source>
</evidence>
<evidence type="ECO:0000256" key="5">
    <source>
        <dbReference type="HAMAP-Rule" id="MF_01114"/>
    </source>
</evidence>
<comment type="caution">
    <text evidence="9">The sequence shown here is derived from an EMBL/GenBank/DDBJ whole genome shotgun (WGS) entry which is preliminary data.</text>
</comment>
<dbReference type="HAMAP" id="MF_01114">
    <property type="entry name" value="RecX"/>
    <property type="match status" value="1"/>
</dbReference>
<comment type="subcellular location">
    <subcellularLocation>
        <location evidence="1 5">Cytoplasm</location>
    </subcellularLocation>
</comment>
<evidence type="ECO:0000313" key="9">
    <source>
        <dbReference type="EMBL" id="TYS48421.1"/>
    </source>
</evidence>
<dbReference type="InterPro" id="IPR003783">
    <property type="entry name" value="Regulatory_RecX"/>
</dbReference>
<dbReference type="Pfam" id="PF21982">
    <property type="entry name" value="RecX_HTH1"/>
    <property type="match status" value="1"/>
</dbReference>